<reference evidence="1 2" key="1">
    <citation type="submission" date="2015-10" db="EMBL/GenBank/DDBJ databases">
        <title>Butyribacter intestini gen. nov., sp. nov., a butyric acid-producing bacterium of the family Lachnospiraceae isolated from the human faeces.</title>
        <authorList>
            <person name="Zou Y."/>
            <person name="Xue W."/>
            <person name="Luo G."/>
            <person name="Lv M."/>
        </authorList>
    </citation>
    <scope>NUCLEOTIDE SEQUENCE [LARGE SCALE GENOMIC DNA]</scope>
    <source>
        <strain evidence="1 2">TF01-11</strain>
    </source>
</reference>
<dbReference type="AlphaFoldDB" id="A0AAW3JVA0"/>
<protein>
    <submittedName>
        <fullName evidence="1">Uncharacterized protein</fullName>
    </submittedName>
</protein>
<evidence type="ECO:0000313" key="1">
    <source>
        <dbReference type="EMBL" id="KQC86049.1"/>
    </source>
</evidence>
<sequence length="185" mass="21938">MLNRYREVDACKKDIEDFICMVSSENLYIVKEDLTSIAKGITFIKKVYAYQNAEHEHYYNCLITDMISLIHSFSLNSLRVYYITLRSLIENLLRVMLKYNNVNATGVRKMFEEFHSKYKNTDNFIDYVEGEYGKCCEVIHSNHNTSMPMYFYYQDILKNDELGQEKVSQLLKQLVTFLINVRNIL</sequence>
<keyword evidence="2" id="KW-1185">Reference proteome</keyword>
<proteinExistence type="predicted"/>
<accession>A0AAW3JVA0</accession>
<name>A0AAW3JVA0_9FIRM</name>
<dbReference type="RefSeq" id="WP_055941240.1">
    <property type="nucleotide sequence ID" value="NZ_LLKB01000001.1"/>
</dbReference>
<dbReference type="EMBL" id="LLKB01000001">
    <property type="protein sequence ID" value="KQC86049.1"/>
    <property type="molecule type" value="Genomic_DNA"/>
</dbReference>
<comment type="caution">
    <text evidence="1">The sequence shown here is derived from an EMBL/GenBank/DDBJ whole genome shotgun (WGS) entry which is preliminary data.</text>
</comment>
<gene>
    <name evidence="1" type="ORF">APZ18_02320</name>
</gene>
<dbReference type="Proteomes" id="UP000050833">
    <property type="component" value="Unassembled WGS sequence"/>
</dbReference>
<evidence type="ECO:0000313" key="2">
    <source>
        <dbReference type="Proteomes" id="UP000050833"/>
    </source>
</evidence>
<organism evidence="1 2">
    <name type="scientific">Butyribacter intestini</name>
    <dbReference type="NCBI Taxonomy" id="1703332"/>
    <lineage>
        <taxon>Bacteria</taxon>
        <taxon>Bacillati</taxon>
        <taxon>Bacillota</taxon>
        <taxon>Clostridia</taxon>
        <taxon>Lachnospirales</taxon>
        <taxon>Lachnospiraceae</taxon>
        <taxon>Butyribacter</taxon>
    </lineage>
</organism>